<keyword evidence="3" id="KW-1185">Reference proteome</keyword>
<proteinExistence type="predicted"/>
<reference evidence="3" key="1">
    <citation type="journal article" date="2019" name="Int. J. Syst. Evol. Microbiol.">
        <title>The Global Catalogue of Microorganisms (GCM) 10K type strain sequencing project: providing services to taxonomists for standard genome sequencing and annotation.</title>
        <authorList>
            <consortium name="The Broad Institute Genomics Platform"/>
            <consortium name="The Broad Institute Genome Sequencing Center for Infectious Disease"/>
            <person name="Wu L."/>
            <person name="Ma J."/>
        </authorList>
    </citation>
    <scope>NUCLEOTIDE SEQUENCE [LARGE SCALE GENOMIC DNA]</scope>
    <source>
        <strain evidence="3">JCM 9088</strain>
    </source>
</reference>
<feature type="compositionally biased region" description="Low complexity" evidence="1">
    <location>
        <begin position="37"/>
        <end position="51"/>
    </location>
</feature>
<feature type="region of interest" description="Disordered" evidence="1">
    <location>
        <begin position="78"/>
        <end position="146"/>
    </location>
</feature>
<evidence type="ECO:0000313" key="3">
    <source>
        <dbReference type="Proteomes" id="UP001500403"/>
    </source>
</evidence>
<name>A0ABP6K7W8_9ACTN</name>
<dbReference type="Proteomes" id="UP001500403">
    <property type="component" value="Unassembled WGS sequence"/>
</dbReference>
<feature type="region of interest" description="Disordered" evidence="1">
    <location>
        <begin position="1"/>
        <end position="51"/>
    </location>
</feature>
<evidence type="ECO:0000313" key="2">
    <source>
        <dbReference type="EMBL" id="GAA2973333.1"/>
    </source>
</evidence>
<dbReference type="EMBL" id="BAAAUD010000111">
    <property type="protein sequence ID" value="GAA2973333.1"/>
    <property type="molecule type" value="Genomic_DNA"/>
</dbReference>
<sequence length="183" mass="19242">MSRPAGRQPRTRSSEGIRAPQEDYGRRDAMLPGMAVARATRSAPRSRSRAAGPWRTWVLTALLLTLVYSHGVSAESASGHAHLGAPTNAAAPNVPDPGSAEHSHEAPGPRPGQGHTDHQDAPEPDHAAHQCVSGQPQQGAALPVPCETPTPYRPPYAYASVAVRFVPALRASAPVPDSAVLRI</sequence>
<comment type="caution">
    <text evidence="2">The sequence shown here is derived from an EMBL/GenBank/DDBJ whole genome shotgun (WGS) entry which is preliminary data.</text>
</comment>
<gene>
    <name evidence="2" type="ORF">GCM10010446_67180</name>
</gene>
<evidence type="ECO:0000256" key="1">
    <source>
        <dbReference type="SAM" id="MobiDB-lite"/>
    </source>
</evidence>
<feature type="compositionally biased region" description="Basic and acidic residues" evidence="1">
    <location>
        <begin position="115"/>
        <end position="128"/>
    </location>
</feature>
<accession>A0ABP6K7W8</accession>
<protein>
    <submittedName>
        <fullName evidence="2">Uncharacterized protein</fullName>
    </submittedName>
</protein>
<organism evidence="2 3">
    <name type="scientific">Streptomyces enissocaesilis</name>
    <dbReference type="NCBI Taxonomy" id="332589"/>
    <lineage>
        <taxon>Bacteria</taxon>
        <taxon>Bacillati</taxon>
        <taxon>Actinomycetota</taxon>
        <taxon>Actinomycetes</taxon>
        <taxon>Kitasatosporales</taxon>
        <taxon>Streptomycetaceae</taxon>
        <taxon>Streptomyces</taxon>
        <taxon>Streptomyces rochei group</taxon>
    </lineage>
</organism>
<feature type="compositionally biased region" description="Basic and acidic residues" evidence="1">
    <location>
        <begin position="12"/>
        <end position="29"/>
    </location>
</feature>